<keyword evidence="6" id="KW-1185">Reference proteome</keyword>
<dbReference type="GO" id="GO:0003677">
    <property type="term" value="F:DNA binding"/>
    <property type="evidence" value="ECO:0007669"/>
    <property type="project" value="UniProtKB-KW"/>
</dbReference>
<evidence type="ECO:0000256" key="2">
    <source>
        <dbReference type="ARBA" id="ARBA00023242"/>
    </source>
</evidence>
<dbReference type="PANTHER" id="PTHR10328">
    <property type="entry name" value="PROTEIN MAX MYC-ASSOCIATED FACTOR X"/>
    <property type="match status" value="1"/>
</dbReference>
<accession>A0AAE9W939</accession>
<dbReference type="GO" id="GO:0046983">
    <property type="term" value="F:protein dimerization activity"/>
    <property type="evidence" value="ECO:0007669"/>
    <property type="project" value="InterPro"/>
</dbReference>
<protein>
    <submittedName>
        <fullName evidence="5">DNA-binding transcription factor Esc1</fullName>
    </submittedName>
</protein>
<organism evidence="5 6">
    <name type="scientific">Schizosaccharomyces osmophilus</name>
    <dbReference type="NCBI Taxonomy" id="2545709"/>
    <lineage>
        <taxon>Eukaryota</taxon>
        <taxon>Fungi</taxon>
        <taxon>Dikarya</taxon>
        <taxon>Ascomycota</taxon>
        <taxon>Taphrinomycotina</taxon>
        <taxon>Schizosaccharomycetes</taxon>
        <taxon>Schizosaccharomycetales</taxon>
        <taxon>Schizosaccharomycetaceae</taxon>
        <taxon>Schizosaccharomyces</taxon>
    </lineage>
</organism>
<reference evidence="5 6" key="1">
    <citation type="journal article" date="2023" name="G3 (Bethesda)">
        <title>A high-quality reference genome for the fission yeast Schizosaccharomyces osmophilus.</title>
        <authorList>
            <person name="Jia G.S."/>
            <person name="Zhang W.C."/>
            <person name="Liang Y."/>
            <person name="Liu X.H."/>
            <person name="Rhind N."/>
            <person name="Pidoux A."/>
            <person name="Brysch-Herzberg M."/>
            <person name="Du L.L."/>
        </authorList>
    </citation>
    <scope>NUCLEOTIDE SEQUENCE [LARGE SCALE GENOMIC DNA]</scope>
    <source>
        <strain evidence="5 6">CBS 15793</strain>
    </source>
</reference>
<dbReference type="EMBL" id="CP115611">
    <property type="protein sequence ID" value="WBW71939.1"/>
    <property type="molecule type" value="Genomic_DNA"/>
</dbReference>
<dbReference type="InterPro" id="IPR036638">
    <property type="entry name" value="HLH_DNA-bd_sf"/>
</dbReference>
<keyword evidence="2" id="KW-0539">Nucleus</keyword>
<dbReference type="GO" id="GO:0045944">
    <property type="term" value="P:positive regulation of transcription by RNA polymerase II"/>
    <property type="evidence" value="ECO:0007669"/>
    <property type="project" value="TreeGrafter"/>
</dbReference>
<proteinExistence type="predicted"/>
<dbReference type="PROSITE" id="PS50888">
    <property type="entry name" value="BHLH"/>
    <property type="match status" value="1"/>
</dbReference>
<name>A0AAE9W939_9SCHI</name>
<evidence type="ECO:0000313" key="6">
    <source>
        <dbReference type="Proteomes" id="UP001212411"/>
    </source>
</evidence>
<feature type="compositionally biased region" description="Polar residues" evidence="3">
    <location>
        <begin position="176"/>
        <end position="186"/>
    </location>
</feature>
<dbReference type="Gene3D" id="4.10.280.10">
    <property type="entry name" value="Helix-loop-helix DNA-binding domain"/>
    <property type="match status" value="1"/>
</dbReference>
<gene>
    <name evidence="5" type="primary">esc1</name>
    <name evidence="5" type="ORF">SOMG_01824</name>
</gene>
<dbReference type="Pfam" id="PF00010">
    <property type="entry name" value="HLH"/>
    <property type="match status" value="1"/>
</dbReference>
<feature type="compositionally biased region" description="Low complexity" evidence="3">
    <location>
        <begin position="29"/>
        <end position="56"/>
    </location>
</feature>
<evidence type="ECO:0000256" key="3">
    <source>
        <dbReference type="SAM" id="MobiDB-lite"/>
    </source>
</evidence>
<dbReference type="SMART" id="SM00353">
    <property type="entry name" value="HLH"/>
    <property type="match status" value="1"/>
</dbReference>
<feature type="compositionally biased region" description="Low complexity" evidence="3">
    <location>
        <begin position="77"/>
        <end position="150"/>
    </location>
</feature>
<feature type="region of interest" description="Disordered" evidence="3">
    <location>
        <begin position="1"/>
        <end position="263"/>
    </location>
</feature>
<evidence type="ECO:0000313" key="5">
    <source>
        <dbReference type="EMBL" id="WBW71939.1"/>
    </source>
</evidence>
<evidence type="ECO:0000259" key="4">
    <source>
        <dbReference type="PROSITE" id="PS50888"/>
    </source>
</evidence>
<feature type="compositionally biased region" description="Low complexity" evidence="3">
    <location>
        <begin position="202"/>
        <end position="215"/>
    </location>
</feature>
<dbReference type="AlphaFoldDB" id="A0AAE9W939"/>
<sequence>MSNAYSLPHMPSITTTGPTSYSLPNLGATTSSSSTSSQQYPPPSTDSSFSYSSSQPRLPPINCITKPFQHPPPQSSWPPLSSSVSPSSSSALKESSSSSSSSSSIPYSRTLPSSSNPSFPNSLSAAAAPSLTSNKDPSSSSSPESLHSSPYANSNNYMPLPSQQSISSNPSIRNDAFTTYVHSVQNPNPPLKPLYLTPQNLPPSAISSGSSKPSSPSVPTPPLQQIPVPDYHHQSYYHQPHKQQSPASNPSSHSSTLSKVCPPTGPYPLNANVSYGRNDYLRRVTSMVPVHTDYMNPYVRNPELRTSHKLAERKRRKEIKELFDDLKDALPVDKSTKSSKWGLLTRAIQYIEQLKSEQMALESHIKNLENQPHRENQA</sequence>
<dbReference type="KEGG" id="som:SOMG_01824"/>
<dbReference type="InterPro" id="IPR011598">
    <property type="entry name" value="bHLH_dom"/>
</dbReference>
<keyword evidence="1 5" id="KW-0238">DNA-binding</keyword>
<dbReference type="GeneID" id="80875306"/>
<feature type="compositionally biased region" description="Low complexity" evidence="3">
    <location>
        <begin position="245"/>
        <end position="258"/>
    </location>
</feature>
<feature type="compositionally biased region" description="Low complexity" evidence="3">
    <location>
        <begin position="161"/>
        <end position="174"/>
    </location>
</feature>
<feature type="compositionally biased region" description="Polar residues" evidence="3">
    <location>
        <begin position="12"/>
        <end position="23"/>
    </location>
</feature>
<dbReference type="RefSeq" id="XP_056036182.1">
    <property type="nucleotide sequence ID" value="XM_056180617.1"/>
</dbReference>
<evidence type="ECO:0000256" key="1">
    <source>
        <dbReference type="ARBA" id="ARBA00023125"/>
    </source>
</evidence>
<feature type="domain" description="BHLH" evidence="4">
    <location>
        <begin position="303"/>
        <end position="354"/>
    </location>
</feature>
<dbReference type="Proteomes" id="UP001212411">
    <property type="component" value="Chromosome 1"/>
</dbReference>
<dbReference type="SUPFAM" id="SSF47459">
    <property type="entry name" value="HLH, helix-loop-helix DNA-binding domain"/>
    <property type="match status" value="1"/>
</dbReference>
<dbReference type="GO" id="GO:0003700">
    <property type="term" value="F:DNA-binding transcription factor activity"/>
    <property type="evidence" value="ECO:0007669"/>
    <property type="project" value="TreeGrafter"/>
</dbReference>
<dbReference type="GO" id="GO:0090575">
    <property type="term" value="C:RNA polymerase II transcription regulator complex"/>
    <property type="evidence" value="ECO:0007669"/>
    <property type="project" value="TreeGrafter"/>
</dbReference>
<dbReference type="PANTHER" id="PTHR10328:SF15">
    <property type="entry name" value="BHLH TRANSCRIPTION FACTOR"/>
    <property type="match status" value="1"/>
</dbReference>